<feature type="compositionally biased region" description="Low complexity" evidence="1">
    <location>
        <begin position="85"/>
        <end position="99"/>
    </location>
</feature>
<organism evidence="2 3">
    <name type="scientific">Haematobacter missouriensis</name>
    <dbReference type="NCBI Taxonomy" id="366616"/>
    <lineage>
        <taxon>Bacteria</taxon>
        <taxon>Pseudomonadati</taxon>
        <taxon>Pseudomonadota</taxon>
        <taxon>Alphaproteobacteria</taxon>
        <taxon>Rhodobacterales</taxon>
        <taxon>Paracoccaceae</taxon>
        <taxon>Haematobacter</taxon>
    </lineage>
</organism>
<protein>
    <submittedName>
        <fullName evidence="2">Uncharacterized protein</fullName>
    </submittedName>
</protein>
<gene>
    <name evidence="2" type="ORF">CDV52_05440</name>
</gene>
<reference evidence="3" key="1">
    <citation type="submission" date="2016-11" db="EMBL/GenBank/DDBJ databases">
        <title>Comparison of Traditional DNA-DNA Hybridization with In Silico Genomic Analysis.</title>
        <authorList>
            <person name="Nicholson A.C."/>
            <person name="Humrighouse B.W."/>
            <person name="Graziano J."/>
            <person name="Lasker B."/>
            <person name="Whitney A.M."/>
            <person name="Mcquiston J.R."/>
            <person name="Bell M."/>
        </authorList>
    </citation>
    <scope>NUCLEOTIDE SEQUENCE [LARGE SCALE GENOMIC DNA]</scope>
    <source>
        <strain evidence="3">H2381</strain>
    </source>
</reference>
<dbReference type="AlphaFoldDB" id="A0A212ATV4"/>
<accession>A0A212ATV4</accession>
<evidence type="ECO:0000313" key="3">
    <source>
        <dbReference type="Proteomes" id="UP000196640"/>
    </source>
</evidence>
<dbReference type="Proteomes" id="UP000196640">
    <property type="component" value="Unassembled WGS sequence"/>
</dbReference>
<sequence length="99" mass="10882">MQVTCFSAWQRGSVAAWQRGSVAAWQRGSVAAWQRGSVAAWQRSSPVWSKRRQPALEGSNLTSRETVLLRSHFRCDLPGAGLTGSWQSGSSESRSPCRC</sequence>
<evidence type="ECO:0000313" key="2">
    <source>
        <dbReference type="EMBL" id="OWJ84912.1"/>
    </source>
</evidence>
<name>A0A212ATV4_9RHOB</name>
<dbReference type="EMBL" id="NIPX01000005">
    <property type="protein sequence ID" value="OWJ84912.1"/>
    <property type="molecule type" value="Genomic_DNA"/>
</dbReference>
<comment type="caution">
    <text evidence="2">The sequence shown here is derived from an EMBL/GenBank/DDBJ whole genome shotgun (WGS) entry which is preliminary data.</text>
</comment>
<feature type="region of interest" description="Disordered" evidence="1">
    <location>
        <begin position="79"/>
        <end position="99"/>
    </location>
</feature>
<proteinExistence type="predicted"/>
<evidence type="ECO:0000256" key="1">
    <source>
        <dbReference type="SAM" id="MobiDB-lite"/>
    </source>
</evidence>